<evidence type="ECO:0000313" key="2">
    <source>
        <dbReference type="EMBL" id="MBY05853.1"/>
    </source>
</evidence>
<feature type="signal peptide" evidence="1">
    <location>
        <begin position="1"/>
        <end position="16"/>
    </location>
</feature>
<dbReference type="InterPro" id="IPR012674">
    <property type="entry name" value="Calycin"/>
</dbReference>
<dbReference type="EMBL" id="GGLE01001727">
    <property type="protein sequence ID" value="MBY05853.1"/>
    <property type="molecule type" value="Transcribed_RNA"/>
</dbReference>
<dbReference type="AlphaFoldDB" id="A0A2R5L8N5"/>
<organism evidence="2">
    <name type="scientific">Ornithodoros turicata</name>
    <dbReference type="NCBI Taxonomy" id="34597"/>
    <lineage>
        <taxon>Eukaryota</taxon>
        <taxon>Metazoa</taxon>
        <taxon>Ecdysozoa</taxon>
        <taxon>Arthropoda</taxon>
        <taxon>Chelicerata</taxon>
        <taxon>Arachnida</taxon>
        <taxon>Acari</taxon>
        <taxon>Parasitiformes</taxon>
        <taxon>Ixodida</taxon>
        <taxon>Ixodoidea</taxon>
        <taxon>Argasidae</taxon>
        <taxon>Ornithodorinae</taxon>
        <taxon>Ornithodoros</taxon>
    </lineage>
</organism>
<evidence type="ECO:0000256" key="1">
    <source>
        <dbReference type="SAM" id="SignalP"/>
    </source>
</evidence>
<keyword evidence="1" id="KW-0732">Signal</keyword>
<protein>
    <submittedName>
        <fullName evidence="2">Putative salivary lipocalin</fullName>
    </submittedName>
</protein>
<proteinExistence type="predicted"/>
<sequence>MHLPVILFSFGFYAVAESVISTTCCGPEAKDQVAWEMVKAMAEDSFYVFQTTTSQTLNCTRFEVNQTDENNHTATLVIRTRSDTIVTTVAAKGNQLIVNAQQEFPGSYPVLYTDNCTCGVFASPDEEEILLWVANRTALTGSYNMCCKEVFNREAMKIQNVTYGKFSEGCLESSRNNRVATNFRIPDGNEDYVK</sequence>
<accession>A0A2R5L8N5</accession>
<feature type="chain" id="PRO_5015317696" evidence="1">
    <location>
        <begin position="17"/>
        <end position="194"/>
    </location>
</feature>
<reference evidence="2" key="1">
    <citation type="submission" date="2018-03" db="EMBL/GenBank/DDBJ databases">
        <title>The relapsing fever spirochete Borrelia turicatae persists in the highly oxidative environment of its soft-bodied tick vector.</title>
        <authorList>
            <person name="Bourret T.J."/>
            <person name="Boyle W.K."/>
            <person name="Valenzuela J.G."/>
            <person name="Oliveira F."/>
            <person name="Lopez J.E."/>
        </authorList>
    </citation>
    <scope>NUCLEOTIDE SEQUENCE</scope>
    <source>
        <strain evidence="2">Kansas strain/isolate</strain>
        <tissue evidence="2">Salivary glands</tissue>
    </source>
</reference>
<name>A0A2R5L8N5_9ACAR</name>
<dbReference type="Gene3D" id="2.40.128.20">
    <property type="match status" value="1"/>
</dbReference>
<dbReference type="SUPFAM" id="SSF50814">
    <property type="entry name" value="Lipocalins"/>
    <property type="match status" value="1"/>
</dbReference>